<evidence type="ECO:0000313" key="2">
    <source>
        <dbReference type="WBParaSite" id="Pan_g18780.t1"/>
    </source>
</evidence>
<dbReference type="WBParaSite" id="Pan_g18780.t1">
    <property type="protein sequence ID" value="Pan_g18780.t1"/>
    <property type="gene ID" value="Pan_g18780"/>
</dbReference>
<dbReference type="AlphaFoldDB" id="A0A7E4ZUS9"/>
<evidence type="ECO:0000313" key="1">
    <source>
        <dbReference type="Proteomes" id="UP000492821"/>
    </source>
</evidence>
<sequence length="265" mass="30725">MPYPIARLPYGLRRRLGELATPAEKYHLQLAAGYIDICPPRLQKVQTMVALEFRQMVNGYLKVCEILPTKRCNLPDFSPDDLVYCKGEVAFSRLDAADLESPIFTHFVLRPSGVKFTLCDDTPEFYQKVSAKINSEFGEVAIINNSNIYFKTVFEAFPTTEKLLLETRLPNGWMTDIVKHQKRRLTRLDVFGIQSTIGIFTSCELDTLLEHQSKEFEIHFCFFDQTQNYIMQVKRRLDRCLRNLKGTGWRGKLTLEYDETIVTLF</sequence>
<keyword evidence="1" id="KW-1185">Reference proteome</keyword>
<protein>
    <submittedName>
        <fullName evidence="2">FTH domain-containing protein</fullName>
    </submittedName>
</protein>
<proteinExistence type="predicted"/>
<accession>A0A7E4ZUS9</accession>
<name>A0A7E4ZUS9_PANRE</name>
<reference evidence="2" key="2">
    <citation type="submission" date="2020-10" db="UniProtKB">
        <authorList>
            <consortium name="WormBaseParasite"/>
        </authorList>
    </citation>
    <scope>IDENTIFICATION</scope>
</reference>
<reference evidence="1" key="1">
    <citation type="journal article" date="2013" name="Genetics">
        <title>The draft genome and transcriptome of Panagrellus redivivus are shaped by the harsh demands of a free-living lifestyle.</title>
        <authorList>
            <person name="Srinivasan J."/>
            <person name="Dillman A.R."/>
            <person name="Macchietto M.G."/>
            <person name="Heikkinen L."/>
            <person name="Lakso M."/>
            <person name="Fracchia K.M."/>
            <person name="Antoshechkin I."/>
            <person name="Mortazavi A."/>
            <person name="Wong G."/>
            <person name="Sternberg P.W."/>
        </authorList>
    </citation>
    <scope>NUCLEOTIDE SEQUENCE [LARGE SCALE GENOMIC DNA]</scope>
    <source>
        <strain evidence="1">MT8872</strain>
    </source>
</reference>
<dbReference type="Proteomes" id="UP000492821">
    <property type="component" value="Unassembled WGS sequence"/>
</dbReference>
<organism evidence="1 2">
    <name type="scientific">Panagrellus redivivus</name>
    <name type="common">Microworm</name>
    <dbReference type="NCBI Taxonomy" id="6233"/>
    <lineage>
        <taxon>Eukaryota</taxon>
        <taxon>Metazoa</taxon>
        <taxon>Ecdysozoa</taxon>
        <taxon>Nematoda</taxon>
        <taxon>Chromadorea</taxon>
        <taxon>Rhabditida</taxon>
        <taxon>Tylenchina</taxon>
        <taxon>Panagrolaimomorpha</taxon>
        <taxon>Panagrolaimoidea</taxon>
        <taxon>Panagrolaimidae</taxon>
        <taxon>Panagrellus</taxon>
    </lineage>
</organism>